<gene>
    <name evidence="2" type="ORF">H1B29_09440</name>
</gene>
<name>A0A7V9WTB3_STRPO</name>
<dbReference type="Gene3D" id="3.10.450.540">
    <property type="match status" value="1"/>
</dbReference>
<dbReference type="CDD" id="cd16427">
    <property type="entry name" value="TraM-like"/>
    <property type="match status" value="1"/>
</dbReference>
<protein>
    <submittedName>
        <fullName evidence="2">Uncharacterized protein</fullName>
    </submittedName>
</protein>
<feature type="compositionally biased region" description="Polar residues" evidence="1">
    <location>
        <begin position="130"/>
        <end position="141"/>
    </location>
</feature>
<feature type="region of interest" description="Disordered" evidence="1">
    <location>
        <begin position="81"/>
        <end position="141"/>
    </location>
</feature>
<sequence>MFILINQVTDNSERFETKDDLLNRLDNASERCKNLDIRETYSIRQVDENGVIKEKTSITLPLMGYADEFLIDFGNTKPKNKRFSFSKGKRRKTDTKQKDDKTVSSDNQSRKSSVQSYEETKQSPKKDRTSSASKKSNNTPSAKANTLKGFLLIGCIVLLGVFQAYSMIQNQSLKTQVNQVVSRQEKLLSEVNFQKQVPGIDTFSRYFIPSYFSGKKEIVNPFYSKKIRSKGLVGDTRKLQSVILKDVKKDRDKAKVTYLLVVMDGDSKQSIELTFDIERVNNGQYDYQVVSIPIEQ</sequence>
<feature type="compositionally biased region" description="Basic and acidic residues" evidence="1">
    <location>
        <begin position="118"/>
        <end position="129"/>
    </location>
</feature>
<dbReference type="AlphaFoldDB" id="A0A7V9WTB3"/>
<evidence type="ECO:0000313" key="2">
    <source>
        <dbReference type="EMBL" id="MBA2796697.1"/>
    </source>
</evidence>
<proteinExistence type="predicted"/>
<feature type="compositionally biased region" description="Polar residues" evidence="1">
    <location>
        <begin position="104"/>
        <end position="117"/>
    </location>
</feature>
<feature type="compositionally biased region" description="Basic residues" evidence="1">
    <location>
        <begin position="81"/>
        <end position="93"/>
    </location>
</feature>
<reference evidence="2 3" key="1">
    <citation type="submission" date="2020-07" db="EMBL/GenBank/DDBJ databases">
        <title>Molecular and genomic characterization of Streptococcus porcinus isolated from diseased swine in Brazil.</title>
        <authorList>
            <person name="Moreno L.Z."/>
            <person name="Matajira C.E.C."/>
            <person name="Poor A.P."/>
            <person name="Dutra M.C."/>
            <person name="Moreno A.M."/>
        </authorList>
    </citation>
    <scope>NUCLEOTIDE SEQUENCE [LARGE SCALE GENOMIC DNA]</scope>
    <source>
        <strain evidence="2 3">SP0816-2</strain>
    </source>
</reference>
<dbReference type="Proteomes" id="UP000524462">
    <property type="component" value="Unassembled WGS sequence"/>
</dbReference>
<dbReference type="RefSeq" id="WP_181460590.1">
    <property type="nucleotide sequence ID" value="NZ_JACEGE010000028.1"/>
</dbReference>
<feature type="compositionally biased region" description="Basic and acidic residues" evidence="1">
    <location>
        <begin position="94"/>
        <end position="103"/>
    </location>
</feature>
<dbReference type="EMBL" id="JACEGE010000028">
    <property type="protein sequence ID" value="MBA2796697.1"/>
    <property type="molecule type" value="Genomic_DNA"/>
</dbReference>
<accession>A0A7V9WTB3</accession>
<evidence type="ECO:0000313" key="3">
    <source>
        <dbReference type="Proteomes" id="UP000524462"/>
    </source>
</evidence>
<comment type="caution">
    <text evidence="2">The sequence shown here is derived from an EMBL/GenBank/DDBJ whole genome shotgun (WGS) entry which is preliminary data.</text>
</comment>
<evidence type="ECO:0000256" key="1">
    <source>
        <dbReference type="SAM" id="MobiDB-lite"/>
    </source>
</evidence>
<organism evidence="2 3">
    <name type="scientific">Streptococcus porcinus</name>
    <dbReference type="NCBI Taxonomy" id="1340"/>
    <lineage>
        <taxon>Bacteria</taxon>
        <taxon>Bacillati</taxon>
        <taxon>Bacillota</taxon>
        <taxon>Bacilli</taxon>
        <taxon>Lactobacillales</taxon>
        <taxon>Streptococcaceae</taxon>
        <taxon>Streptococcus</taxon>
    </lineage>
</organism>